<accession>X1IQH9</accession>
<reference evidence="5" key="1">
    <citation type="journal article" date="2014" name="Front. Microbiol.">
        <title>High frequency of phylogenetically diverse reductive dehalogenase-homologous genes in deep subseafloor sedimentary metagenomes.</title>
        <authorList>
            <person name="Kawai M."/>
            <person name="Futagami T."/>
            <person name="Toyoda A."/>
            <person name="Takaki Y."/>
            <person name="Nishi S."/>
            <person name="Hori S."/>
            <person name="Arai W."/>
            <person name="Tsubouchi T."/>
            <person name="Morono Y."/>
            <person name="Uchiyama I."/>
            <person name="Ito T."/>
            <person name="Fujiyama A."/>
            <person name="Inagaki F."/>
            <person name="Takami H."/>
        </authorList>
    </citation>
    <scope>NUCLEOTIDE SEQUENCE</scope>
    <source>
        <strain evidence="5">Expedition CK06-06</strain>
    </source>
</reference>
<dbReference type="EMBL" id="BARU01026919">
    <property type="protein sequence ID" value="GAH68379.1"/>
    <property type="molecule type" value="Genomic_DNA"/>
</dbReference>
<organism evidence="5">
    <name type="scientific">marine sediment metagenome</name>
    <dbReference type="NCBI Taxonomy" id="412755"/>
    <lineage>
        <taxon>unclassified sequences</taxon>
        <taxon>metagenomes</taxon>
        <taxon>ecological metagenomes</taxon>
    </lineage>
</organism>
<feature type="non-terminal residue" evidence="5">
    <location>
        <position position="1"/>
    </location>
</feature>
<keyword evidence="3" id="KW-0378">Hydrolase</keyword>
<feature type="domain" description="PDZ" evidence="4">
    <location>
        <begin position="73"/>
        <end position="160"/>
    </location>
</feature>
<dbReference type="PANTHER" id="PTHR43343:SF3">
    <property type="entry name" value="PROTEASE DO-LIKE 8, CHLOROPLASTIC"/>
    <property type="match status" value="1"/>
</dbReference>
<evidence type="ECO:0000256" key="1">
    <source>
        <dbReference type="ARBA" id="ARBA00010541"/>
    </source>
</evidence>
<comment type="similarity">
    <text evidence="1">Belongs to the peptidase S1C family.</text>
</comment>
<comment type="caution">
    <text evidence="5">The sequence shown here is derived from an EMBL/GenBank/DDBJ whole genome shotgun (WGS) entry which is preliminary data.</text>
</comment>
<dbReference type="Gene3D" id="2.30.42.10">
    <property type="match status" value="1"/>
</dbReference>
<gene>
    <name evidence="5" type="ORF">S03H2_43192</name>
</gene>
<dbReference type="Pfam" id="PF13180">
    <property type="entry name" value="PDZ_2"/>
    <property type="match status" value="1"/>
</dbReference>
<dbReference type="InterPro" id="IPR009003">
    <property type="entry name" value="Peptidase_S1_PA"/>
</dbReference>
<evidence type="ECO:0000256" key="2">
    <source>
        <dbReference type="ARBA" id="ARBA00022670"/>
    </source>
</evidence>
<evidence type="ECO:0000313" key="5">
    <source>
        <dbReference type="EMBL" id="GAH68379.1"/>
    </source>
</evidence>
<keyword evidence="2" id="KW-0645">Protease</keyword>
<dbReference type="InterPro" id="IPR051201">
    <property type="entry name" value="Chloro_Bact_Ser_Proteases"/>
</dbReference>
<sequence>GGPLLNLDGEVIGMNSAIIGEVAQFAGVGFAVPSDTIAREAPFLISEGRYDHPWLGIEGFDLFPEIKEAMDLDESTRGFLIVSVTTGGPADDAGLRGGDRQVTIDEVTVTVGGDVIIGMDETPMKDFNDLMVYIERNLRPGNPLNLRVLRDGVEMDVELILGTRPDP</sequence>
<dbReference type="PANTHER" id="PTHR43343">
    <property type="entry name" value="PEPTIDASE S12"/>
    <property type="match status" value="1"/>
</dbReference>
<protein>
    <recommendedName>
        <fullName evidence="4">PDZ domain-containing protein</fullName>
    </recommendedName>
</protein>
<dbReference type="AlphaFoldDB" id="X1IQH9"/>
<dbReference type="InterPro" id="IPR043504">
    <property type="entry name" value="Peptidase_S1_PA_chymotrypsin"/>
</dbReference>
<evidence type="ECO:0000256" key="3">
    <source>
        <dbReference type="ARBA" id="ARBA00022801"/>
    </source>
</evidence>
<dbReference type="SUPFAM" id="SSF50156">
    <property type="entry name" value="PDZ domain-like"/>
    <property type="match status" value="1"/>
</dbReference>
<dbReference type="GO" id="GO:0008233">
    <property type="term" value="F:peptidase activity"/>
    <property type="evidence" value="ECO:0007669"/>
    <property type="project" value="UniProtKB-KW"/>
</dbReference>
<evidence type="ECO:0000259" key="4">
    <source>
        <dbReference type="Pfam" id="PF13180"/>
    </source>
</evidence>
<name>X1IQH9_9ZZZZ</name>
<dbReference type="InterPro" id="IPR036034">
    <property type="entry name" value="PDZ_sf"/>
</dbReference>
<dbReference type="SUPFAM" id="SSF50494">
    <property type="entry name" value="Trypsin-like serine proteases"/>
    <property type="match status" value="1"/>
</dbReference>
<dbReference type="GO" id="GO:0006508">
    <property type="term" value="P:proteolysis"/>
    <property type="evidence" value="ECO:0007669"/>
    <property type="project" value="UniProtKB-KW"/>
</dbReference>
<proteinExistence type="inferred from homology"/>
<dbReference type="Gene3D" id="2.40.10.10">
    <property type="entry name" value="Trypsin-like serine proteases"/>
    <property type="match status" value="1"/>
</dbReference>
<dbReference type="InterPro" id="IPR001478">
    <property type="entry name" value="PDZ"/>
</dbReference>